<dbReference type="Pfam" id="PF07297">
    <property type="entry name" value="DPM2"/>
    <property type="match status" value="1"/>
</dbReference>
<dbReference type="UniPathway" id="UPA00378"/>
<comment type="pathway">
    <text evidence="7">Protein modification; protein glycosylation.</text>
</comment>
<keyword evidence="4 7" id="KW-0256">Endoplasmic reticulum</keyword>
<dbReference type="OrthoDB" id="311279at2759"/>
<dbReference type="GO" id="GO:0180047">
    <property type="term" value="P:dolichol phosphate mannose biosynthetic process"/>
    <property type="evidence" value="ECO:0007669"/>
    <property type="project" value="InterPro"/>
</dbReference>
<dbReference type="AlphaFoldDB" id="A0A4Y7QJG4"/>
<protein>
    <recommendedName>
        <fullName evidence="7">Dolichol phosphate-mannose biosynthesis regulatory protein</fullName>
    </recommendedName>
</protein>
<dbReference type="GO" id="GO:0033185">
    <property type="term" value="C:dolichol-phosphate-mannose synthase complex"/>
    <property type="evidence" value="ECO:0007669"/>
    <property type="project" value="TreeGrafter"/>
</dbReference>
<keyword evidence="9" id="KW-1185">Reference proteome</keyword>
<evidence type="ECO:0000256" key="5">
    <source>
        <dbReference type="ARBA" id="ARBA00022989"/>
    </source>
</evidence>
<evidence type="ECO:0000256" key="7">
    <source>
        <dbReference type="RuleBase" id="RU365084"/>
    </source>
</evidence>
<dbReference type="GO" id="GO:0030234">
    <property type="term" value="F:enzyme regulator activity"/>
    <property type="evidence" value="ECO:0007669"/>
    <property type="project" value="UniProtKB-UniRule"/>
</dbReference>
<evidence type="ECO:0000256" key="3">
    <source>
        <dbReference type="ARBA" id="ARBA00022692"/>
    </source>
</evidence>
<comment type="similarity">
    <text evidence="2 7">Belongs to the DPM2 family.</text>
</comment>
<keyword evidence="5 7" id="KW-1133">Transmembrane helix</keyword>
<evidence type="ECO:0000313" key="9">
    <source>
        <dbReference type="Proteomes" id="UP000294933"/>
    </source>
</evidence>
<evidence type="ECO:0000256" key="4">
    <source>
        <dbReference type="ARBA" id="ARBA00022824"/>
    </source>
</evidence>
<dbReference type="Proteomes" id="UP000294933">
    <property type="component" value="Unassembled WGS sequence"/>
</dbReference>
<accession>A0A4Y7QJG4</accession>
<evidence type="ECO:0000256" key="6">
    <source>
        <dbReference type="ARBA" id="ARBA00023136"/>
    </source>
</evidence>
<evidence type="ECO:0000256" key="1">
    <source>
        <dbReference type="ARBA" id="ARBA00004477"/>
    </source>
</evidence>
<dbReference type="GO" id="GO:0006506">
    <property type="term" value="P:GPI anchor biosynthetic process"/>
    <property type="evidence" value="ECO:0007669"/>
    <property type="project" value="TreeGrafter"/>
</dbReference>
<name>A0A4Y7QJG4_9AGAM</name>
<dbReference type="PANTHER" id="PTHR15039">
    <property type="entry name" value="DOLICHOL PHOSPHATE-MANNOSE BIOSYNTHESIS REGULATORY PROTEIN"/>
    <property type="match status" value="1"/>
</dbReference>
<feature type="transmembrane region" description="Helical" evidence="7">
    <location>
        <begin position="53"/>
        <end position="73"/>
    </location>
</feature>
<dbReference type="GO" id="GO:0005789">
    <property type="term" value="C:endoplasmic reticulum membrane"/>
    <property type="evidence" value="ECO:0007669"/>
    <property type="project" value="UniProtKB-SubCell"/>
</dbReference>
<evidence type="ECO:0000313" key="8">
    <source>
        <dbReference type="EMBL" id="TDL27496.1"/>
    </source>
</evidence>
<keyword evidence="3 7" id="KW-0812">Transmembrane</keyword>
<dbReference type="InterPro" id="IPR009914">
    <property type="entry name" value="DPM2"/>
</dbReference>
<feature type="transmembrane region" description="Helical" evidence="7">
    <location>
        <begin position="12"/>
        <end position="33"/>
    </location>
</feature>
<sequence length="88" mass="9845">MAFSDKALGGSMLFAAFFIFSYYTTWALVLPFFEGSNVVHELFPPREWAVRLPAFVLLCGLAAVGSFVGLTIVKENRRRAQKARLRTA</sequence>
<dbReference type="VEuPathDB" id="FungiDB:BD410DRAFT_782584"/>
<dbReference type="EMBL" id="ML170159">
    <property type="protein sequence ID" value="TDL27496.1"/>
    <property type="molecule type" value="Genomic_DNA"/>
</dbReference>
<dbReference type="PANTHER" id="PTHR15039:SF11">
    <property type="entry name" value="DOLICHOL PHOSPHATE-MANNOSE BIOSYNTHESIS REGULATORY PROTEIN"/>
    <property type="match status" value="1"/>
</dbReference>
<comment type="subcellular location">
    <subcellularLocation>
        <location evidence="1 7">Endoplasmic reticulum membrane</location>
        <topology evidence="1 7">Multi-pass membrane protein</topology>
    </subcellularLocation>
</comment>
<proteinExistence type="inferred from homology"/>
<dbReference type="STRING" id="50990.A0A4Y7QJG4"/>
<gene>
    <name evidence="8" type="ORF">BD410DRAFT_782584</name>
</gene>
<evidence type="ECO:0000256" key="2">
    <source>
        <dbReference type="ARBA" id="ARBA00005478"/>
    </source>
</evidence>
<organism evidence="8 9">
    <name type="scientific">Rickenella mellea</name>
    <dbReference type="NCBI Taxonomy" id="50990"/>
    <lineage>
        <taxon>Eukaryota</taxon>
        <taxon>Fungi</taxon>
        <taxon>Dikarya</taxon>
        <taxon>Basidiomycota</taxon>
        <taxon>Agaricomycotina</taxon>
        <taxon>Agaricomycetes</taxon>
        <taxon>Hymenochaetales</taxon>
        <taxon>Rickenellaceae</taxon>
        <taxon>Rickenella</taxon>
    </lineage>
</organism>
<comment type="subunit">
    <text evidence="7">Component of the dolichol-phosphate mannose (DPM) synthase complex.</text>
</comment>
<keyword evidence="6 7" id="KW-0472">Membrane</keyword>
<reference evidence="8 9" key="1">
    <citation type="submission" date="2018-06" db="EMBL/GenBank/DDBJ databases">
        <title>A transcriptomic atlas of mushroom development highlights an independent origin of complex multicellularity.</title>
        <authorList>
            <consortium name="DOE Joint Genome Institute"/>
            <person name="Krizsan K."/>
            <person name="Almasi E."/>
            <person name="Merenyi Z."/>
            <person name="Sahu N."/>
            <person name="Viragh M."/>
            <person name="Koszo T."/>
            <person name="Mondo S."/>
            <person name="Kiss B."/>
            <person name="Balint B."/>
            <person name="Kues U."/>
            <person name="Barry K."/>
            <person name="Hegedus J.C."/>
            <person name="Henrissat B."/>
            <person name="Johnson J."/>
            <person name="Lipzen A."/>
            <person name="Ohm R."/>
            <person name="Nagy I."/>
            <person name="Pangilinan J."/>
            <person name="Yan J."/>
            <person name="Xiong Y."/>
            <person name="Grigoriev I.V."/>
            <person name="Hibbett D.S."/>
            <person name="Nagy L.G."/>
        </authorList>
    </citation>
    <scope>NUCLEOTIDE SEQUENCE [LARGE SCALE GENOMIC DNA]</scope>
    <source>
        <strain evidence="8 9">SZMC22713</strain>
    </source>
</reference>
<comment type="function">
    <text evidence="7">Regulatory subunit of the dolichol-phosphate mannose (DPM) synthase complex; essential for the ER localization.</text>
</comment>